<name>A0A1H9ZPX0_9FIRM</name>
<accession>A0A1H9ZPX0</accession>
<dbReference type="AlphaFoldDB" id="A0A1H9ZPX0"/>
<evidence type="ECO:0000313" key="2">
    <source>
        <dbReference type="Proteomes" id="UP000243819"/>
    </source>
</evidence>
<gene>
    <name evidence="1" type="ORF">SAMN03080614_10121</name>
</gene>
<dbReference type="OrthoDB" id="1707171at2"/>
<protein>
    <submittedName>
        <fullName evidence="1">Uncharacterized protein</fullName>
    </submittedName>
</protein>
<dbReference type="RefSeq" id="WP_091349727.1">
    <property type="nucleotide sequence ID" value="NZ_FOIF01000012.1"/>
</dbReference>
<evidence type="ECO:0000313" key="1">
    <source>
        <dbReference type="EMBL" id="SES83741.1"/>
    </source>
</evidence>
<keyword evidence="2" id="KW-1185">Reference proteome</keyword>
<reference evidence="2" key="1">
    <citation type="submission" date="2016-10" db="EMBL/GenBank/DDBJ databases">
        <authorList>
            <person name="Varghese N."/>
            <person name="Submissions S."/>
        </authorList>
    </citation>
    <scope>NUCLEOTIDE SEQUENCE [LARGE SCALE GENOMIC DNA]</scope>
    <source>
        <strain evidence="2">DSM 13577</strain>
    </source>
</reference>
<dbReference type="EMBL" id="FOIF01000012">
    <property type="protein sequence ID" value="SES83741.1"/>
    <property type="molecule type" value="Genomic_DNA"/>
</dbReference>
<dbReference type="Proteomes" id="UP000243819">
    <property type="component" value="Unassembled WGS sequence"/>
</dbReference>
<sequence length="248" mass="28478">MEDKFFEENILEDVNEEDMTRHYKPKPPIPPKPFEIDCIIVKKVYDACRQQECQFFEFPWYLPNGWDEEDVAYAYTKIVPSSVTYEVIDRELIDGGPLARVQVEVCAQIEMYVVNQQGVKVKVIPPVKVNSNNSNNNNNNYNLIKNIVCFEKDVILYMPDLDKMEVIVEAIFQVAGEPVLEYPEEGPALAFIPIGAFIILKSVAQVQLLVPTYGFCPLPPLCEEFPDTDPCDDFQQLPFPDFYPPQPK</sequence>
<proteinExistence type="predicted"/>
<dbReference type="STRING" id="1120990.SAMN03080614_10121"/>
<organism evidence="1 2">
    <name type="scientific">Anaerobranca gottschalkii DSM 13577</name>
    <dbReference type="NCBI Taxonomy" id="1120990"/>
    <lineage>
        <taxon>Bacteria</taxon>
        <taxon>Bacillati</taxon>
        <taxon>Bacillota</taxon>
        <taxon>Clostridia</taxon>
        <taxon>Eubacteriales</taxon>
        <taxon>Proteinivoracaceae</taxon>
        <taxon>Anaerobranca</taxon>
    </lineage>
</organism>